<protein>
    <recommendedName>
        <fullName evidence="1">Anti-bacteriophage protein A/HamA C-terminal domain-containing protein</fullName>
    </recommendedName>
</protein>
<sequence length="156" mass="17315">MKLFWGESKVYKDVGDGIKECFASIAPFLIGPDHEGAEREKDLILLSDKADLSDPIVTTALRQYFNKDSKQSKRVRYCGIALIGFDADYYPTDGVKGIAEEIAKAAKAELENLKTRIGKRLTAEKLNQIEIEVLCIPLPSADGFRKAFLKAMGLTE</sequence>
<dbReference type="RefSeq" id="WP_246387326.1">
    <property type="nucleotide sequence ID" value="NZ_BAQP01000089.1"/>
</dbReference>
<dbReference type="Pfam" id="PF08878">
    <property type="entry name" value="HamA"/>
    <property type="match status" value="1"/>
</dbReference>
<evidence type="ECO:0000313" key="2">
    <source>
        <dbReference type="EMBL" id="GBQ24174.1"/>
    </source>
</evidence>
<evidence type="ECO:0000313" key="3">
    <source>
        <dbReference type="Proteomes" id="UP001060895"/>
    </source>
</evidence>
<dbReference type="Proteomes" id="UP001060895">
    <property type="component" value="Unassembled WGS sequence"/>
</dbReference>
<proteinExistence type="predicted"/>
<feature type="domain" description="Anti-bacteriophage protein A/HamA C-terminal" evidence="1">
    <location>
        <begin position="2"/>
        <end position="151"/>
    </location>
</feature>
<accession>A0ABQ0P6K3</accession>
<reference evidence="2" key="1">
    <citation type="submission" date="2013-04" db="EMBL/GenBank/DDBJ databases">
        <title>The genome sequencing project of 58 acetic acid bacteria.</title>
        <authorList>
            <person name="Okamoto-Kainuma A."/>
            <person name="Ishikawa M."/>
            <person name="Umino S."/>
            <person name="Koizumi Y."/>
            <person name="Shiwa Y."/>
            <person name="Yoshikawa H."/>
            <person name="Matsutani M."/>
            <person name="Matsushita K."/>
        </authorList>
    </citation>
    <scope>NUCLEOTIDE SEQUENCE</scope>
    <source>
        <strain evidence="2">DSM 12717</strain>
    </source>
</reference>
<dbReference type="EMBL" id="BAQP01000089">
    <property type="protein sequence ID" value="GBQ24174.1"/>
    <property type="molecule type" value="Genomic_DNA"/>
</dbReference>
<keyword evidence="3" id="KW-1185">Reference proteome</keyword>
<organism evidence="2 3">
    <name type="scientific">Gluconacetobacter sacchari DSM 12717</name>
    <dbReference type="NCBI Taxonomy" id="1307940"/>
    <lineage>
        <taxon>Bacteria</taxon>
        <taxon>Pseudomonadati</taxon>
        <taxon>Pseudomonadota</taxon>
        <taxon>Alphaproteobacteria</taxon>
        <taxon>Acetobacterales</taxon>
        <taxon>Acetobacteraceae</taxon>
        <taxon>Gluconacetobacter</taxon>
    </lineage>
</organism>
<gene>
    <name evidence="2" type="ORF">AA12717_1715</name>
</gene>
<name>A0ABQ0P6K3_9PROT</name>
<dbReference type="InterPro" id="IPR014976">
    <property type="entry name" value="AbpA_HamA_C"/>
</dbReference>
<evidence type="ECO:0000259" key="1">
    <source>
        <dbReference type="Pfam" id="PF08878"/>
    </source>
</evidence>
<comment type="caution">
    <text evidence="2">The sequence shown here is derived from an EMBL/GenBank/DDBJ whole genome shotgun (WGS) entry which is preliminary data.</text>
</comment>